<dbReference type="EMBL" id="PRFA01000257">
    <property type="protein sequence ID" value="PWU84082.1"/>
    <property type="molecule type" value="Genomic_DNA"/>
</dbReference>
<keyword evidence="2" id="KW-0472">Membrane</keyword>
<dbReference type="VEuPathDB" id="TriTrypDB:TcBrA4_0032690"/>
<sequence>MAHETRAAPSEAMGVPHSSTDQEDDALRPPGGAADNTAPSAQADQSLLFREKMHEEDTGRVAGELCRKEPVEQRGWAQSVMMLMSSGIPPGGLLSTVFNLSSICIGAGILGLPFAANSSGLVLALVYPALIGVLTVTPCTASRCRWSDLARGRTKAWHVCCWVPASTMSLPCYAL</sequence>
<accession>A0A2V2ULW7</accession>
<dbReference type="VEuPathDB" id="TriTrypDB:C4B63_257g14"/>
<gene>
    <name evidence="3" type="ORF">C4B63_257g14</name>
</gene>
<name>A0A2V2ULW7_TRYCR</name>
<organism evidence="3 4">
    <name type="scientific">Trypanosoma cruzi</name>
    <dbReference type="NCBI Taxonomy" id="5693"/>
    <lineage>
        <taxon>Eukaryota</taxon>
        <taxon>Discoba</taxon>
        <taxon>Euglenozoa</taxon>
        <taxon>Kinetoplastea</taxon>
        <taxon>Metakinetoplastina</taxon>
        <taxon>Trypanosomatida</taxon>
        <taxon>Trypanosomatidae</taxon>
        <taxon>Trypanosoma</taxon>
        <taxon>Schizotrypanum</taxon>
    </lineage>
</organism>
<evidence type="ECO:0000256" key="1">
    <source>
        <dbReference type="SAM" id="MobiDB-lite"/>
    </source>
</evidence>
<reference evidence="3 4" key="1">
    <citation type="journal article" date="2018" name="Microb. Genom.">
        <title>Expanding an expanded genome: long-read sequencing of Trypanosoma cruzi.</title>
        <authorList>
            <person name="Berna L."/>
            <person name="Rodriguez M."/>
            <person name="Chiribao M.L."/>
            <person name="Parodi-Talice A."/>
            <person name="Pita S."/>
            <person name="Rijo G."/>
            <person name="Alvarez-Valin F."/>
            <person name="Robello C."/>
        </authorList>
    </citation>
    <scope>NUCLEOTIDE SEQUENCE [LARGE SCALE GENOMIC DNA]</scope>
    <source>
        <strain evidence="3 4">Dm28c</strain>
    </source>
</reference>
<feature type="region of interest" description="Disordered" evidence="1">
    <location>
        <begin position="1"/>
        <end position="42"/>
    </location>
</feature>
<protein>
    <submittedName>
        <fullName evidence="3">Putative amino acid transporter</fullName>
    </submittedName>
</protein>
<evidence type="ECO:0000313" key="3">
    <source>
        <dbReference type="EMBL" id="PWU84082.1"/>
    </source>
</evidence>
<feature type="transmembrane region" description="Helical" evidence="2">
    <location>
        <begin position="91"/>
        <end position="115"/>
    </location>
</feature>
<proteinExistence type="predicted"/>
<evidence type="ECO:0000256" key="2">
    <source>
        <dbReference type="SAM" id="Phobius"/>
    </source>
</evidence>
<keyword evidence="2" id="KW-1133">Transmembrane helix</keyword>
<keyword evidence="2" id="KW-0812">Transmembrane</keyword>
<dbReference type="Proteomes" id="UP000246121">
    <property type="component" value="Unassembled WGS sequence"/>
</dbReference>
<comment type="caution">
    <text evidence="3">The sequence shown here is derived from an EMBL/GenBank/DDBJ whole genome shotgun (WGS) entry which is preliminary data.</text>
</comment>
<evidence type="ECO:0000313" key="4">
    <source>
        <dbReference type="Proteomes" id="UP000246121"/>
    </source>
</evidence>
<feature type="transmembrane region" description="Helical" evidence="2">
    <location>
        <begin position="121"/>
        <end position="141"/>
    </location>
</feature>
<dbReference type="AlphaFoldDB" id="A0A2V2ULW7"/>